<feature type="compositionally biased region" description="Basic and acidic residues" evidence="1">
    <location>
        <begin position="12"/>
        <end position="30"/>
    </location>
</feature>
<feature type="region of interest" description="Disordered" evidence="1">
    <location>
        <begin position="1"/>
        <end position="72"/>
    </location>
</feature>
<dbReference type="InterPro" id="IPR013149">
    <property type="entry name" value="ADH-like_C"/>
</dbReference>
<proteinExistence type="predicted"/>
<feature type="region of interest" description="Disordered" evidence="1">
    <location>
        <begin position="126"/>
        <end position="152"/>
    </location>
</feature>
<evidence type="ECO:0000256" key="1">
    <source>
        <dbReference type="SAM" id="MobiDB-lite"/>
    </source>
</evidence>
<dbReference type="GO" id="GO:0016491">
    <property type="term" value="F:oxidoreductase activity"/>
    <property type="evidence" value="ECO:0007669"/>
    <property type="project" value="InterPro"/>
</dbReference>
<accession>A0A3M6YV54</accession>
<dbReference type="InterPro" id="IPR013154">
    <property type="entry name" value="ADH-like_N"/>
</dbReference>
<dbReference type="Pfam" id="PF08240">
    <property type="entry name" value="ADH_N"/>
    <property type="match status" value="1"/>
</dbReference>
<dbReference type="Gene3D" id="3.40.50.720">
    <property type="entry name" value="NAD(P)-binding Rossmann-like Domain"/>
    <property type="match status" value="1"/>
</dbReference>
<dbReference type="Gene3D" id="3.90.180.10">
    <property type="entry name" value="Medium-chain alcohol dehydrogenases, catalytic domain"/>
    <property type="match status" value="1"/>
</dbReference>
<feature type="compositionally biased region" description="Polar residues" evidence="1">
    <location>
        <begin position="1"/>
        <end position="10"/>
    </location>
</feature>
<evidence type="ECO:0000313" key="4">
    <source>
        <dbReference type="Proteomes" id="UP000282582"/>
    </source>
</evidence>
<evidence type="ECO:0000259" key="2">
    <source>
        <dbReference type="SMART" id="SM00829"/>
    </source>
</evidence>
<dbReference type="SUPFAM" id="SSF50129">
    <property type="entry name" value="GroES-like"/>
    <property type="match status" value="1"/>
</dbReference>
<sequence length="579" mass="62616">MPAITRSVTKQPKLEEIKGTETGDKDPNDTRKRKSLDVSTSTSKKQKGQDGHSRQKEASTASSDKGTIQHNNDDEARVTITINRAPVLELWASCVTNSIYPSIPWETCLSIGSTISTITAVAKGRSIGTIEKPDPSEAENRRRERQRKAENEQLEDIEVMGFHLRLKDGKALVGDKPKPGNEGALSKKFGREQYEMAKRAFQDALGSWKGRECELDREAFRMYEEFRPTVPPGQKGWGRKGQLNLENVKSALVDLGEPLPKPGDKQILIRLHAAALNYKDRLVVNHDPQYPIATKPMLVPCIDGAGVVEESGPGSAWKKGDRVVLHGTSWISGNDPRDFEVGSCAGAGSVDGTLRRYAVWDDDRVIATPTGLTMEEACTLFCAGVTAFRALFHGPVSLEPGMTVLVQGTGGVSCYAIQIASAAGATVVATSSSDEKLAVAKSLGAKHLINYRNTPEWGSEVLKVTGDKGVDIVVDVVGAGSIEQSIKATRYGGAVVSVGILSEDPSMKVDIMSDVLFGAKTLQGQLGAGSRDHLAELVRFVEKHQLHPQIIQTFDFEEADKALQALVELAAPGKVVVRI</sequence>
<dbReference type="InterPro" id="IPR011032">
    <property type="entry name" value="GroES-like_sf"/>
</dbReference>
<feature type="compositionally biased region" description="Polar residues" evidence="1">
    <location>
        <begin position="58"/>
        <end position="70"/>
    </location>
</feature>
<dbReference type="InterPro" id="IPR052711">
    <property type="entry name" value="Zinc_ADH-like"/>
</dbReference>
<feature type="compositionally biased region" description="Basic and acidic residues" evidence="1">
    <location>
        <begin position="131"/>
        <end position="151"/>
    </location>
</feature>
<name>A0A3M6YV54_HORWE</name>
<feature type="compositionally biased region" description="Basic and acidic residues" evidence="1">
    <location>
        <begin position="47"/>
        <end position="57"/>
    </location>
</feature>
<gene>
    <name evidence="3" type="ORF">D0868_05604</name>
</gene>
<dbReference type="InterPro" id="IPR036291">
    <property type="entry name" value="NAD(P)-bd_dom_sf"/>
</dbReference>
<dbReference type="Pfam" id="PF00107">
    <property type="entry name" value="ADH_zinc_N"/>
    <property type="match status" value="1"/>
</dbReference>
<dbReference type="PANTHER" id="PTHR45033:SF2">
    <property type="entry name" value="ZINC-TYPE ALCOHOL DEHYDROGENASE-LIKE PROTEIN C1773.06C"/>
    <property type="match status" value="1"/>
</dbReference>
<comment type="caution">
    <text evidence="3">The sequence shown here is derived from an EMBL/GenBank/DDBJ whole genome shotgun (WGS) entry which is preliminary data.</text>
</comment>
<protein>
    <recommendedName>
        <fullName evidence="2">Enoyl reductase (ER) domain-containing protein</fullName>
    </recommendedName>
</protein>
<reference evidence="3 4" key="1">
    <citation type="journal article" date="2018" name="BMC Genomics">
        <title>Genomic evidence for intraspecific hybridization in a clonal and extremely halotolerant yeast.</title>
        <authorList>
            <person name="Gostincar C."/>
            <person name="Stajich J.E."/>
            <person name="Zupancic J."/>
            <person name="Zalar P."/>
            <person name="Gunde-Cimerman N."/>
        </authorList>
    </citation>
    <scope>NUCLEOTIDE SEQUENCE [LARGE SCALE GENOMIC DNA]</scope>
    <source>
        <strain evidence="3 4">EXF-6654</strain>
    </source>
</reference>
<dbReference type="AlphaFoldDB" id="A0A3M6YV54"/>
<dbReference type="Proteomes" id="UP000282582">
    <property type="component" value="Unassembled WGS sequence"/>
</dbReference>
<dbReference type="CDD" id="cd08276">
    <property type="entry name" value="MDR7"/>
    <property type="match status" value="1"/>
</dbReference>
<dbReference type="InterPro" id="IPR020843">
    <property type="entry name" value="ER"/>
</dbReference>
<dbReference type="SMART" id="SM00829">
    <property type="entry name" value="PKS_ER"/>
    <property type="match status" value="1"/>
</dbReference>
<organism evidence="3 4">
    <name type="scientific">Hortaea werneckii</name>
    <name type="common">Black yeast</name>
    <name type="synonym">Cladosporium werneckii</name>
    <dbReference type="NCBI Taxonomy" id="91943"/>
    <lineage>
        <taxon>Eukaryota</taxon>
        <taxon>Fungi</taxon>
        <taxon>Dikarya</taxon>
        <taxon>Ascomycota</taxon>
        <taxon>Pezizomycotina</taxon>
        <taxon>Dothideomycetes</taxon>
        <taxon>Dothideomycetidae</taxon>
        <taxon>Mycosphaerellales</taxon>
        <taxon>Teratosphaeriaceae</taxon>
        <taxon>Hortaea</taxon>
    </lineage>
</organism>
<feature type="domain" description="Enoyl reductase (ER)" evidence="2">
    <location>
        <begin position="241"/>
        <end position="577"/>
    </location>
</feature>
<evidence type="ECO:0000313" key="3">
    <source>
        <dbReference type="EMBL" id="RMY06935.1"/>
    </source>
</evidence>
<dbReference type="SUPFAM" id="SSF51735">
    <property type="entry name" value="NAD(P)-binding Rossmann-fold domains"/>
    <property type="match status" value="1"/>
</dbReference>
<dbReference type="EMBL" id="QWIK01000394">
    <property type="protein sequence ID" value="RMY06935.1"/>
    <property type="molecule type" value="Genomic_DNA"/>
</dbReference>
<dbReference type="PANTHER" id="PTHR45033">
    <property type="match status" value="1"/>
</dbReference>